<dbReference type="Pfam" id="PF00083">
    <property type="entry name" value="Sugar_tr"/>
    <property type="match status" value="1"/>
</dbReference>
<dbReference type="InterPro" id="IPR050360">
    <property type="entry name" value="MFS_Sugar_Transporters"/>
</dbReference>
<dbReference type="PANTHER" id="PTHR48022:SF83">
    <property type="entry name" value="MAJOR FACILITATOR SUPERFAMILY (MFS) PROFILE DOMAIN-CONTAINING PROTEIN"/>
    <property type="match status" value="1"/>
</dbReference>
<evidence type="ECO:0000256" key="8">
    <source>
        <dbReference type="SAM" id="Phobius"/>
    </source>
</evidence>
<evidence type="ECO:0000313" key="11">
    <source>
        <dbReference type="Proteomes" id="UP000186955"/>
    </source>
</evidence>
<feature type="transmembrane region" description="Helical" evidence="8">
    <location>
        <begin position="147"/>
        <end position="169"/>
    </location>
</feature>
<dbReference type="PROSITE" id="PS50850">
    <property type="entry name" value="MFS"/>
    <property type="match status" value="1"/>
</dbReference>
<dbReference type="AlphaFoldDB" id="A0A1Q5TXL8"/>
<dbReference type="NCBIfam" id="TIGR00879">
    <property type="entry name" value="SP"/>
    <property type="match status" value="1"/>
</dbReference>
<dbReference type="GO" id="GO:0005351">
    <property type="term" value="F:carbohydrate:proton symporter activity"/>
    <property type="evidence" value="ECO:0007669"/>
    <property type="project" value="TreeGrafter"/>
</dbReference>
<feature type="transmembrane region" description="Helical" evidence="8">
    <location>
        <begin position="216"/>
        <end position="233"/>
    </location>
</feature>
<protein>
    <submittedName>
        <fullName evidence="10">Maltose permease MAL31</fullName>
    </submittedName>
</protein>
<dbReference type="InterPro" id="IPR005828">
    <property type="entry name" value="MFS_sugar_transport-like"/>
</dbReference>
<evidence type="ECO:0000259" key="9">
    <source>
        <dbReference type="PROSITE" id="PS50850"/>
    </source>
</evidence>
<dbReference type="GO" id="GO:0016020">
    <property type="term" value="C:membrane"/>
    <property type="evidence" value="ECO:0007669"/>
    <property type="project" value="UniProtKB-SubCell"/>
</dbReference>
<feature type="transmembrane region" description="Helical" evidence="8">
    <location>
        <begin position="468"/>
        <end position="484"/>
    </location>
</feature>
<evidence type="ECO:0000256" key="1">
    <source>
        <dbReference type="ARBA" id="ARBA00004141"/>
    </source>
</evidence>
<comment type="caution">
    <text evidence="10">The sequence shown here is derived from an EMBL/GenBank/DDBJ whole genome shotgun (WGS) entry which is preliminary data.</text>
</comment>
<dbReference type="InterPro" id="IPR005829">
    <property type="entry name" value="Sugar_transporter_CS"/>
</dbReference>
<gene>
    <name evidence="10" type="ORF">PENSUB_6730</name>
</gene>
<feature type="transmembrane region" description="Helical" evidence="8">
    <location>
        <begin position="40"/>
        <end position="58"/>
    </location>
</feature>
<keyword evidence="3 7" id="KW-0813">Transport</keyword>
<dbReference type="InterPro" id="IPR036259">
    <property type="entry name" value="MFS_trans_sf"/>
</dbReference>
<feature type="transmembrane region" description="Helical" evidence="8">
    <location>
        <begin position="122"/>
        <end position="141"/>
    </location>
</feature>
<dbReference type="Proteomes" id="UP000186955">
    <property type="component" value="Unassembled WGS sequence"/>
</dbReference>
<comment type="subcellular location">
    <subcellularLocation>
        <location evidence="1">Membrane</location>
        <topology evidence="1">Multi-pass membrane protein</topology>
    </subcellularLocation>
</comment>
<organism evidence="10 11">
    <name type="scientific">Penicillium subrubescens</name>
    <dbReference type="NCBI Taxonomy" id="1316194"/>
    <lineage>
        <taxon>Eukaryota</taxon>
        <taxon>Fungi</taxon>
        <taxon>Dikarya</taxon>
        <taxon>Ascomycota</taxon>
        <taxon>Pezizomycotina</taxon>
        <taxon>Eurotiomycetes</taxon>
        <taxon>Eurotiomycetidae</taxon>
        <taxon>Eurotiales</taxon>
        <taxon>Aspergillaceae</taxon>
        <taxon>Penicillium</taxon>
    </lineage>
</organism>
<feature type="transmembrane region" description="Helical" evidence="8">
    <location>
        <begin position="369"/>
        <end position="389"/>
    </location>
</feature>
<dbReference type="OrthoDB" id="6612291at2759"/>
<dbReference type="InterPro" id="IPR020846">
    <property type="entry name" value="MFS_dom"/>
</dbReference>
<reference evidence="10 11" key="1">
    <citation type="submission" date="2016-10" db="EMBL/GenBank/DDBJ databases">
        <title>Genome sequence of the ascomycete fungus Penicillium subrubescens.</title>
        <authorList>
            <person name="De Vries R.P."/>
            <person name="Peng M."/>
            <person name="Dilokpimol A."/>
            <person name="Hilden K."/>
            <person name="Makela M.R."/>
            <person name="Grigoriev I."/>
            <person name="Riley R."/>
            <person name="Granchi Z."/>
        </authorList>
    </citation>
    <scope>NUCLEOTIDE SEQUENCE [LARGE SCALE GENOMIC DNA]</scope>
    <source>
        <strain evidence="10 11">CBS 132785</strain>
    </source>
</reference>
<evidence type="ECO:0000313" key="10">
    <source>
        <dbReference type="EMBL" id="OKP04985.1"/>
    </source>
</evidence>
<evidence type="ECO:0000256" key="4">
    <source>
        <dbReference type="ARBA" id="ARBA00022692"/>
    </source>
</evidence>
<keyword evidence="6 8" id="KW-0472">Membrane</keyword>
<sequence length="532" mass="59506">METEKSPVPNVIVDELAQQAKLANDVEHQSTVWQAIKGNFWAIFWSLMVSMCVVMEGYDTILLGNFYAYPQFAKKFGTFIPSDNSYQLTAAWQAGLSNGSGVGAFFGAIMNGALVDRFGQKPVLLSSLVSLSGFLFIVFFATNKPTLLVGEILCGFPWGVFATTGPAYASEVLPMALRPYLTSWTNMCFIIGQLIAAGVLAGLVGVDSEWSYRVPFALQWVWPAFLIPILFFAPESPWHLVRKGRLDDARKSLERLQNPRATVSVDATLALMVLTNKDEQEELQVETSYWQLFRGVDRRRTEIACISFAGQITSGLVFAYNSVYFFQQVGLSTKQTYDLNVGGNALALLGTIVSWVAVMPYLGRRTIYLWGMLTMSIILYIIGILNVWTTHSSVGLAQAVLTLIWTFVFQLSVGQLGWSLPAEVGSTRLRQKTVVVARDTYYITSVISSVLNPYLLNPTAWNVKGYTGFVYGTTSLLTFIWAFFRLPETRNRTFEELNQLFSKKIPARHFQEYEVNVFETESSDKQTVLHIG</sequence>
<evidence type="ECO:0000256" key="6">
    <source>
        <dbReference type="ARBA" id="ARBA00023136"/>
    </source>
</evidence>
<feature type="transmembrane region" description="Helical" evidence="8">
    <location>
        <begin position="395"/>
        <end position="418"/>
    </location>
</feature>
<feature type="transmembrane region" description="Helical" evidence="8">
    <location>
        <begin position="439"/>
        <end position="456"/>
    </location>
</feature>
<keyword evidence="4 8" id="KW-0812">Transmembrane</keyword>
<name>A0A1Q5TXL8_9EURO</name>
<evidence type="ECO:0000256" key="2">
    <source>
        <dbReference type="ARBA" id="ARBA00010992"/>
    </source>
</evidence>
<dbReference type="PROSITE" id="PS00217">
    <property type="entry name" value="SUGAR_TRANSPORT_2"/>
    <property type="match status" value="1"/>
</dbReference>
<keyword evidence="11" id="KW-1185">Reference proteome</keyword>
<dbReference type="FunFam" id="1.20.1250.20:FF:000078">
    <property type="entry name" value="MFS maltose transporter, putative"/>
    <property type="match status" value="1"/>
</dbReference>
<proteinExistence type="inferred from homology"/>
<feature type="transmembrane region" description="Helical" evidence="8">
    <location>
        <begin position="90"/>
        <end position="110"/>
    </location>
</feature>
<dbReference type="EMBL" id="MNBE01000607">
    <property type="protein sequence ID" value="OKP04985.1"/>
    <property type="molecule type" value="Genomic_DNA"/>
</dbReference>
<accession>A0A1Q5TXL8</accession>
<evidence type="ECO:0000256" key="5">
    <source>
        <dbReference type="ARBA" id="ARBA00022989"/>
    </source>
</evidence>
<comment type="similarity">
    <text evidence="2 7">Belongs to the major facilitator superfamily. Sugar transporter (TC 2.A.1.1) family.</text>
</comment>
<feature type="transmembrane region" description="Helical" evidence="8">
    <location>
        <begin position="181"/>
        <end position="204"/>
    </location>
</feature>
<evidence type="ECO:0000256" key="7">
    <source>
        <dbReference type="RuleBase" id="RU003346"/>
    </source>
</evidence>
<evidence type="ECO:0000256" key="3">
    <source>
        <dbReference type="ARBA" id="ARBA00022448"/>
    </source>
</evidence>
<feature type="domain" description="Major facilitator superfamily (MFS) profile" evidence="9">
    <location>
        <begin position="45"/>
        <end position="490"/>
    </location>
</feature>
<dbReference type="SUPFAM" id="SSF103473">
    <property type="entry name" value="MFS general substrate transporter"/>
    <property type="match status" value="1"/>
</dbReference>
<dbReference type="PANTHER" id="PTHR48022">
    <property type="entry name" value="PLASTIDIC GLUCOSE TRANSPORTER 4"/>
    <property type="match status" value="1"/>
</dbReference>
<dbReference type="Gene3D" id="1.20.1250.20">
    <property type="entry name" value="MFS general substrate transporter like domains"/>
    <property type="match status" value="1"/>
</dbReference>
<feature type="transmembrane region" description="Helical" evidence="8">
    <location>
        <begin position="303"/>
        <end position="325"/>
    </location>
</feature>
<keyword evidence="5 8" id="KW-1133">Transmembrane helix</keyword>
<feature type="transmembrane region" description="Helical" evidence="8">
    <location>
        <begin position="345"/>
        <end position="362"/>
    </location>
</feature>
<dbReference type="InterPro" id="IPR003663">
    <property type="entry name" value="Sugar/inositol_transpt"/>
</dbReference>